<protein>
    <recommendedName>
        <fullName evidence="2">Tyrosine phosphatase</fullName>
    </recommendedName>
</protein>
<dbReference type="GO" id="GO:0016791">
    <property type="term" value="F:phosphatase activity"/>
    <property type="evidence" value="ECO:0007669"/>
    <property type="project" value="TreeGrafter"/>
</dbReference>
<gene>
    <name evidence="1" type="ORF">LSP00402_LOCUS154</name>
</gene>
<dbReference type="InterPro" id="IPR029021">
    <property type="entry name" value="Prot-tyrosine_phosphatase-like"/>
</dbReference>
<accession>A0A7S2TEA3</accession>
<dbReference type="Pfam" id="PF03162">
    <property type="entry name" value="Y_phosphatase2"/>
    <property type="match status" value="1"/>
</dbReference>
<dbReference type="EMBL" id="HBHP01000208">
    <property type="protein sequence ID" value="CAD9744049.1"/>
    <property type="molecule type" value="Transcribed_RNA"/>
</dbReference>
<sequence length="333" mass="37017">MAAIPPFRFEEIENNVYRGAYPTLRNFPFLLPLKLRTIISLIPEKPTSDLKKFAEKIGAKIIWKKVPKYKEAIALTPEGITDLVESLISLDSLPVYIHCIDGLHVTGLVVMCLRKLMHWRVDKIKAEFARFVPERNVPPAESRFLSAFDGGSAGLLLPKAIPKWLFKGNRISRHPTIKLVTRRERQERLDSKAVEDIDVMRTVSIQHTEPSLSTVFFVDPVATANPNSVAMFDTLFVSPKNLWGCTTRTVMPHQLGSEHDVSPRSGSPSIASTNLGAAVAAAPDAEQNSRYYPCPYVTDQLREDGPSGHVTATLRALALEGLTTTPAWMAFSQ</sequence>
<dbReference type="PANTHER" id="PTHR31126">
    <property type="entry name" value="TYROSINE-PROTEIN PHOSPHATASE"/>
    <property type="match status" value="1"/>
</dbReference>
<evidence type="ECO:0008006" key="2">
    <source>
        <dbReference type="Google" id="ProtNLM"/>
    </source>
</evidence>
<proteinExistence type="predicted"/>
<organism evidence="1">
    <name type="scientific">Lotharella oceanica</name>
    <dbReference type="NCBI Taxonomy" id="641309"/>
    <lineage>
        <taxon>Eukaryota</taxon>
        <taxon>Sar</taxon>
        <taxon>Rhizaria</taxon>
        <taxon>Cercozoa</taxon>
        <taxon>Chlorarachniophyceae</taxon>
        <taxon>Lotharella</taxon>
    </lineage>
</organism>
<dbReference type="Gene3D" id="3.90.190.10">
    <property type="entry name" value="Protein tyrosine phosphatase superfamily"/>
    <property type="match status" value="1"/>
</dbReference>
<name>A0A7S2TEA3_9EUKA</name>
<dbReference type="SUPFAM" id="SSF52799">
    <property type="entry name" value="(Phosphotyrosine protein) phosphatases II"/>
    <property type="match status" value="1"/>
</dbReference>
<reference evidence="1" key="1">
    <citation type="submission" date="2021-01" db="EMBL/GenBank/DDBJ databases">
        <authorList>
            <person name="Corre E."/>
            <person name="Pelletier E."/>
            <person name="Niang G."/>
            <person name="Scheremetjew M."/>
            <person name="Finn R."/>
            <person name="Kale V."/>
            <person name="Holt S."/>
            <person name="Cochrane G."/>
            <person name="Meng A."/>
            <person name="Brown T."/>
            <person name="Cohen L."/>
        </authorList>
    </citation>
    <scope>NUCLEOTIDE SEQUENCE</scope>
    <source>
        <strain evidence="1">CCMP622</strain>
    </source>
</reference>
<dbReference type="AlphaFoldDB" id="A0A7S2TEA3"/>
<dbReference type="PANTHER" id="PTHR31126:SF14">
    <property type="entry name" value="TYROSINE-PROTEIN PHOSPHATASE OCA6-RELATED"/>
    <property type="match status" value="1"/>
</dbReference>
<dbReference type="InterPro" id="IPR004861">
    <property type="entry name" value="Siw14-like"/>
</dbReference>
<evidence type="ECO:0000313" key="1">
    <source>
        <dbReference type="EMBL" id="CAD9744049.1"/>
    </source>
</evidence>